<dbReference type="InParanoid" id="A0A397RVC5"/>
<dbReference type="Proteomes" id="UP000266506">
    <property type="component" value="Unassembled WGS sequence"/>
</dbReference>
<proteinExistence type="predicted"/>
<reference evidence="2 3" key="1">
    <citation type="submission" date="2018-08" db="EMBL/GenBank/DDBJ databases">
        <title>Genomic Encyclopedia of Archaeal and Bacterial Type Strains, Phase II (KMG-II): from individual species to whole genera.</title>
        <authorList>
            <person name="Goeker M."/>
        </authorList>
    </citation>
    <scope>NUCLEOTIDE SEQUENCE [LARGE SCALE GENOMIC DNA]</scope>
    <source>
        <strain evidence="2 3">ATCC 27112</strain>
    </source>
</reference>
<dbReference type="PANTHER" id="PTHR45661">
    <property type="entry name" value="SURFACE ANTIGEN"/>
    <property type="match status" value="1"/>
</dbReference>
<feature type="signal peptide" evidence="1">
    <location>
        <begin position="1"/>
        <end position="23"/>
    </location>
</feature>
<keyword evidence="3" id="KW-1185">Reference proteome</keyword>
<accession>A0A397RVC5</accession>
<name>A0A397RVC5_9MOLU</name>
<dbReference type="PROSITE" id="PS51257">
    <property type="entry name" value="PROKAR_LIPOPROTEIN"/>
    <property type="match status" value="1"/>
</dbReference>
<dbReference type="EMBL" id="QXEV01000003">
    <property type="protein sequence ID" value="RIA78143.1"/>
    <property type="molecule type" value="Genomic_DNA"/>
</dbReference>
<gene>
    <name evidence="2" type="ORF">EI71_00455</name>
</gene>
<dbReference type="SUPFAM" id="SSF52058">
    <property type="entry name" value="L domain-like"/>
    <property type="match status" value="1"/>
</dbReference>
<evidence type="ECO:0000256" key="1">
    <source>
        <dbReference type="SAM" id="SignalP"/>
    </source>
</evidence>
<evidence type="ECO:0000313" key="3">
    <source>
        <dbReference type="Proteomes" id="UP000266506"/>
    </source>
</evidence>
<sequence>MRKLKLYMIGMAFMGALILSSCGQTYRGAYQGYYSKTMFKYEYYPVDGGYGLDIIDPWVSTDYQLNENPEYLFDSVPMGNEELVLPSYYNGLPILEISNAKGLQYDDELKTVVLPEKLEYIKTSRYEKEYREWVGTSAFQSCNNIESIVFPSTLKKIENNAFSNCNKLDNVFIPGSVEKIGDSAFAYCRNLKDIYLADGVKEIGDYAFNTGKIKNLRIPETLESVGVSAFSVTRSLCNTYDNLLYMGNGENPYLLCVGRENLEATTINIKDGCKYIAPRAFENISVETLTIPSSVKRIFELAFGGSKVKNVTFSSGIEYLGDYSFKETQITSLELPDSLISLGKSAFSDCKQLESISLPKSIREISQDAFSGCKSLNTLTIPSNIIRIEDGAFSGCSSLESIDFKEGLKYIGSGAFMDCTSLNEVTLPDSLIKMLGYAFYDCSSLKTMTISDTILEIPSYFCGGCTILNSVQLPKDLRYIDGCAFSNCKELKSVTFPNSLKEIGACAFMNCPLENITIPKSVSLVKDHAFKSSVLDTITFEEGASGIDAYSFGVGSLDSEYLGDENNPNYMLNKYQYGISSDCKVIGKNAITDFTSLIEIPEGVIRLDDYAVNFNNETPYIVYLHLPNSLESIGNIPFIEGYRLTEFENGLYLGNYENPYLVFCKMKDKTAEKINISSSCKFILNSAFYDSGLKEVTIPEGVKEIGDYAFRQCRALEKVSIPNNVKRIGAYAFSGCTNLKDITLSNSITCIEEYTFKDCTSLKKIDIPNGVVEIGEEAFLGSAITNLELPSSVKYIATFNLQNFSFSKRLNNCYVGTFDMVSNSVITFDGTMEELKNMYVYRCVYGDDGMIIQCLDGDIKMTW</sequence>
<dbReference type="InterPro" id="IPR032675">
    <property type="entry name" value="LRR_dom_sf"/>
</dbReference>
<keyword evidence="1" id="KW-0732">Signal</keyword>
<dbReference type="RefSeq" id="WP_162849691.1">
    <property type="nucleotide sequence ID" value="NZ_QXEV01000003.1"/>
</dbReference>
<dbReference type="AlphaFoldDB" id="A0A397RVC5"/>
<dbReference type="PANTHER" id="PTHR45661:SF3">
    <property type="entry name" value="IG-LIKE DOMAIN-CONTAINING PROTEIN"/>
    <property type="match status" value="1"/>
</dbReference>
<dbReference type="InterPro" id="IPR053139">
    <property type="entry name" value="Surface_bspA-like"/>
</dbReference>
<dbReference type="Gene3D" id="3.80.10.10">
    <property type="entry name" value="Ribonuclease Inhibitor"/>
    <property type="match status" value="3"/>
</dbReference>
<organism evidence="2 3">
    <name type="scientific">Anaeroplasma bactoclasticum</name>
    <dbReference type="NCBI Taxonomy" id="2088"/>
    <lineage>
        <taxon>Bacteria</taxon>
        <taxon>Bacillati</taxon>
        <taxon>Mycoplasmatota</taxon>
        <taxon>Mollicutes</taxon>
        <taxon>Anaeroplasmatales</taxon>
        <taxon>Anaeroplasmataceae</taxon>
        <taxon>Anaeroplasma</taxon>
    </lineage>
</organism>
<feature type="chain" id="PRO_5017473760" evidence="1">
    <location>
        <begin position="24"/>
        <end position="863"/>
    </location>
</feature>
<dbReference type="InterPro" id="IPR026906">
    <property type="entry name" value="LRR_5"/>
</dbReference>
<dbReference type="Pfam" id="PF13306">
    <property type="entry name" value="LRR_5"/>
    <property type="match status" value="4"/>
</dbReference>
<evidence type="ECO:0000313" key="2">
    <source>
        <dbReference type="EMBL" id="RIA78143.1"/>
    </source>
</evidence>
<protein>
    <submittedName>
        <fullName evidence="2">Leucine rich repeat (LRR) protein</fullName>
    </submittedName>
</protein>
<comment type="caution">
    <text evidence="2">The sequence shown here is derived from an EMBL/GenBank/DDBJ whole genome shotgun (WGS) entry which is preliminary data.</text>
</comment>